<dbReference type="PANTHER" id="PTHR42709:SF2">
    <property type="entry name" value="INNER MEMBRANE PROTEIN YOHD"/>
    <property type="match status" value="1"/>
</dbReference>
<feature type="transmembrane region" description="Helical" evidence="1">
    <location>
        <begin position="45"/>
        <end position="64"/>
    </location>
</feature>
<keyword evidence="1" id="KW-1133">Transmembrane helix</keyword>
<evidence type="ECO:0000259" key="2">
    <source>
        <dbReference type="Pfam" id="PF09335"/>
    </source>
</evidence>
<dbReference type="AlphaFoldDB" id="A0A418W3J0"/>
<dbReference type="InterPro" id="IPR051311">
    <property type="entry name" value="DedA_domain"/>
</dbReference>
<dbReference type="EMBL" id="QYUL01000001">
    <property type="protein sequence ID" value="RJF84605.1"/>
    <property type="molecule type" value="Genomic_DNA"/>
</dbReference>
<name>A0A418W3J0_9PROT</name>
<evidence type="ECO:0000313" key="3">
    <source>
        <dbReference type="EMBL" id="RJF84605.1"/>
    </source>
</evidence>
<dbReference type="PANTHER" id="PTHR42709">
    <property type="entry name" value="ALKALINE PHOSPHATASE LIKE PROTEIN"/>
    <property type="match status" value="1"/>
</dbReference>
<dbReference type="Proteomes" id="UP000283458">
    <property type="component" value="Unassembled WGS sequence"/>
</dbReference>
<dbReference type="OrthoDB" id="948134at2"/>
<organism evidence="3 4">
    <name type="scientific">Azospirillum cavernae</name>
    <dbReference type="NCBI Taxonomy" id="2320860"/>
    <lineage>
        <taxon>Bacteria</taxon>
        <taxon>Pseudomonadati</taxon>
        <taxon>Pseudomonadota</taxon>
        <taxon>Alphaproteobacteria</taxon>
        <taxon>Rhodospirillales</taxon>
        <taxon>Azospirillaceae</taxon>
        <taxon>Azospirillum</taxon>
    </lineage>
</organism>
<gene>
    <name evidence="3" type="ORF">D3877_08845</name>
</gene>
<keyword evidence="4" id="KW-1185">Reference proteome</keyword>
<proteinExistence type="predicted"/>
<keyword evidence="1" id="KW-0472">Membrane</keyword>
<dbReference type="InterPro" id="IPR032816">
    <property type="entry name" value="VTT_dom"/>
</dbReference>
<feature type="transmembrane region" description="Helical" evidence="1">
    <location>
        <begin position="159"/>
        <end position="180"/>
    </location>
</feature>
<comment type="caution">
    <text evidence="3">The sequence shown here is derived from an EMBL/GenBank/DDBJ whole genome shotgun (WGS) entry which is preliminary data.</text>
</comment>
<sequence length="227" mass="25804">MFRFSCSAPHNNARRERRGRQQSVAYRLPEGALDWINWLQEWGNAFYPLAFFWAFFEGETFVIFGGMGAQLGIINLYWLIGTVWIGSFLGDQVWFWLGRRWGTKALARFPAAEIHANRALRWVELYGVAFILMFRFLYGVRNIASVAIGTSRMRWSKFLFWNFLAAGIWACAFAGAGYMFGEAAASIGENGPKILLLSAAAIGGLWIAFKSIRWVVRRRATSLTTTS</sequence>
<feature type="transmembrane region" description="Helical" evidence="1">
    <location>
        <begin position="76"/>
        <end position="97"/>
    </location>
</feature>
<evidence type="ECO:0000256" key="1">
    <source>
        <dbReference type="SAM" id="Phobius"/>
    </source>
</evidence>
<dbReference type="Pfam" id="PF09335">
    <property type="entry name" value="VTT_dom"/>
    <property type="match status" value="1"/>
</dbReference>
<feature type="domain" description="VTT" evidence="2">
    <location>
        <begin position="58"/>
        <end position="179"/>
    </location>
</feature>
<dbReference type="GO" id="GO:0005886">
    <property type="term" value="C:plasma membrane"/>
    <property type="evidence" value="ECO:0007669"/>
    <property type="project" value="TreeGrafter"/>
</dbReference>
<feature type="transmembrane region" description="Helical" evidence="1">
    <location>
        <begin position="192"/>
        <end position="209"/>
    </location>
</feature>
<protein>
    <submittedName>
        <fullName evidence="3">DedA family protein</fullName>
    </submittedName>
</protein>
<accession>A0A418W3J0</accession>
<evidence type="ECO:0000313" key="4">
    <source>
        <dbReference type="Proteomes" id="UP000283458"/>
    </source>
</evidence>
<keyword evidence="1" id="KW-0812">Transmembrane</keyword>
<reference evidence="3 4" key="1">
    <citation type="submission" date="2018-09" db="EMBL/GenBank/DDBJ databases">
        <authorList>
            <person name="Zhu H."/>
        </authorList>
    </citation>
    <scope>NUCLEOTIDE SEQUENCE [LARGE SCALE GENOMIC DNA]</scope>
    <source>
        <strain evidence="3 4">K2W22B-5</strain>
    </source>
</reference>
<feature type="transmembrane region" description="Helical" evidence="1">
    <location>
        <begin position="119"/>
        <end position="138"/>
    </location>
</feature>